<evidence type="ECO:0000256" key="7">
    <source>
        <dbReference type="ARBA" id="ARBA00022840"/>
    </source>
</evidence>
<evidence type="ECO:0000256" key="3">
    <source>
        <dbReference type="ARBA" id="ARBA00017473"/>
    </source>
</evidence>
<dbReference type="InterPro" id="IPR006204">
    <property type="entry name" value="GHMP_kinase_N_dom"/>
</dbReference>
<organism evidence="12 13">
    <name type="scientific">Sphingobacterium hungaricum</name>
    <dbReference type="NCBI Taxonomy" id="2082723"/>
    <lineage>
        <taxon>Bacteria</taxon>
        <taxon>Pseudomonadati</taxon>
        <taxon>Bacteroidota</taxon>
        <taxon>Sphingobacteriia</taxon>
        <taxon>Sphingobacteriales</taxon>
        <taxon>Sphingobacteriaceae</taxon>
        <taxon>Sphingobacterium</taxon>
    </lineage>
</organism>
<keyword evidence="9" id="KW-0414">Isoprene biosynthesis</keyword>
<accession>A0A928V0X3</accession>
<evidence type="ECO:0000256" key="8">
    <source>
        <dbReference type="ARBA" id="ARBA00032554"/>
    </source>
</evidence>
<proteinExistence type="inferred from homology"/>
<dbReference type="Pfam" id="PF00288">
    <property type="entry name" value="GHMP_kinases_N"/>
    <property type="match status" value="1"/>
</dbReference>
<dbReference type="PANTHER" id="PTHR43527">
    <property type="entry name" value="4-DIPHOSPHOCYTIDYL-2-C-METHYL-D-ERYTHRITOL KINASE, CHLOROPLASTIC"/>
    <property type="match status" value="1"/>
</dbReference>
<dbReference type="PIRSF" id="PIRSF010376">
    <property type="entry name" value="IspE"/>
    <property type="match status" value="1"/>
</dbReference>
<dbReference type="InterPro" id="IPR014721">
    <property type="entry name" value="Ribsml_uS5_D2-typ_fold_subgr"/>
</dbReference>
<dbReference type="InterPro" id="IPR004424">
    <property type="entry name" value="IspE"/>
</dbReference>
<keyword evidence="5 9" id="KW-0547">Nucleotide-binding</keyword>
<evidence type="ECO:0000256" key="4">
    <source>
        <dbReference type="ARBA" id="ARBA00022679"/>
    </source>
</evidence>
<dbReference type="InterPro" id="IPR036554">
    <property type="entry name" value="GHMP_kinase_C_sf"/>
</dbReference>
<evidence type="ECO:0000256" key="1">
    <source>
        <dbReference type="ARBA" id="ARBA00009684"/>
    </source>
</evidence>
<dbReference type="RefSeq" id="WP_196936937.1">
    <property type="nucleotide sequence ID" value="NZ_MU158698.1"/>
</dbReference>
<feature type="domain" description="GHMP kinase N-terminal" evidence="10">
    <location>
        <begin position="61"/>
        <end position="135"/>
    </location>
</feature>
<dbReference type="AlphaFoldDB" id="A0A928V0X3"/>
<dbReference type="PANTHER" id="PTHR43527:SF2">
    <property type="entry name" value="4-DIPHOSPHOCYTIDYL-2-C-METHYL-D-ERYTHRITOL KINASE, CHLOROPLASTIC"/>
    <property type="match status" value="1"/>
</dbReference>
<reference evidence="12" key="1">
    <citation type="submission" date="2018-02" db="EMBL/GenBank/DDBJ databases">
        <authorList>
            <person name="Vasarhelyi B.M."/>
            <person name="Deshmukh S."/>
            <person name="Balint B."/>
            <person name="Kukolya J."/>
        </authorList>
    </citation>
    <scope>NUCLEOTIDE SEQUENCE</scope>
    <source>
        <strain evidence="12">KB22</strain>
    </source>
</reference>
<keyword evidence="6 9" id="KW-0418">Kinase</keyword>
<dbReference type="GO" id="GO:0016114">
    <property type="term" value="P:terpenoid biosynthetic process"/>
    <property type="evidence" value="ECO:0007669"/>
    <property type="project" value="UniProtKB-UniRule"/>
</dbReference>
<feature type="domain" description="GHMP kinase C-terminal" evidence="11">
    <location>
        <begin position="206"/>
        <end position="255"/>
    </location>
</feature>
<evidence type="ECO:0000259" key="11">
    <source>
        <dbReference type="Pfam" id="PF08544"/>
    </source>
</evidence>
<keyword evidence="13" id="KW-1185">Reference proteome</keyword>
<feature type="active site" evidence="9">
    <location>
        <position position="8"/>
    </location>
</feature>
<feature type="binding site" evidence="9">
    <location>
        <begin position="88"/>
        <end position="98"/>
    </location>
    <ligand>
        <name>ATP</name>
        <dbReference type="ChEBI" id="CHEBI:30616"/>
    </ligand>
</feature>
<evidence type="ECO:0000313" key="13">
    <source>
        <dbReference type="Proteomes" id="UP000616201"/>
    </source>
</evidence>
<comment type="function">
    <text evidence="9">Catalyzes the phosphorylation of the position 2 hydroxy group of 4-diphosphocytidyl-2C-methyl-D-erythritol.</text>
</comment>
<keyword evidence="4 9" id="KW-0808">Transferase</keyword>
<dbReference type="SUPFAM" id="SSF54211">
    <property type="entry name" value="Ribosomal protein S5 domain 2-like"/>
    <property type="match status" value="1"/>
</dbReference>
<dbReference type="GO" id="GO:0019288">
    <property type="term" value="P:isopentenyl diphosphate biosynthetic process, methylerythritol 4-phosphate pathway"/>
    <property type="evidence" value="ECO:0007669"/>
    <property type="project" value="UniProtKB-UniRule"/>
</dbReference>
<evidence type="ECO:0000256" key="6">
    <source>
        <dbReference type="ARBA" id="ARBA00022777"/>
    </source>
</evidence>
<evidence type="ECO:0000256" key="9">
    <source>
        <dbReference type="HAMAP-Rule" id="MF_00061"/>
    </source>
</evidence>
<evidence type="ECO:0000256" key="2">
    <source>
        <dbReference type="ARBA" id="ARBA00012052"/>
    </source>
</evidence>
<dbReference type="Gene3D" id="3.30.230.10">
    <property type="match status" value="1"/>
</dbReference>
<dbReference type="Gene3D" id="3.30.70.890">
    <property type="entry name" value="GHMP kinase, C-terminal domain"/>
    <property type="match status" value="1"/>
</dbReference>
<dbReference type="InterPro" id="IPR013750">
    <property type="entry name" value="GHMP_kinase_C_dom"/>
</dbReference>
<evidence type="ECO:0000256" key="5">
    <source>
        <dbReference type="ARBA" id="ARBA00022741"/>
    </source>
</evidence>
<evidence type="ECO:0000259" key="10">
    <source>
        <dbReference type="Pfam" id="PF00288"/>
    </source>
</evidence>
<dbReference type="EMBL" id="PRDK01000009">
    <property type="protein sequence ID" value="MBE8715085.1"/>
    <property type="molecule type" value="Genomic_DNA"/>
</dbReference>
<evidence type="ECO:0000313" key="12">
    <source>
        <dbReference type="EMBL" id="MBE8715085.1"/>
    </source>
</evidence>
<gene>
    <name evidence="9" type="primary">ispE</name>
    <name evidence="12" type="ORF">C4F49_15480</name>
</gene>
<dbReference type="GO" id="GO:0005524">
    <property type="term" value="F:ATP binding"/>
    <property type="evidence" value="ECO:0007669"/>
    <property type="project" value="UniProtKB-UniRule"/>
</dbReference>
<dbReference type="EC" id="2.7.1.148" evidence="2 9"/>
<dbReference type="GO" id="GO:0050515">
    <property type="term" value="F:4-(cytidine 5'-diphospho)-2-C-methyl-D-erythritol kinase activity"/>
    <property type="evidence" value="ECO:0007669"/>
    <property type="project" value="UniProtKB-UniRule"/>
</dbReference>
<feature type="active site" evidence="9">
    <location>
        <position position="130"/>
    </location>
</feature>
<comment type="catalytic activity">
    <reaction evidence="9">
        <text>4-CDP-2-C-methyl-D-erythritol + ATP = 4-CDP-2-C-methyl-D-erythritol 2-phosphate + ADP + H(+)</text>
        <dbReference type="Rhea" id="RHEA:18437"/>
        <dbReference type="ChEBI" id="CHEBI:15378"/>
        <dbReference type="ChEBI" id="CHEBI:30616"/>
        <dbReference type="ChEBI" id="CHEBI:57823"/>
        <dbReference type="ChEBI" id="CHEBI:57919"/>
        <dbReference type="ChEBI" id="CHEBI:456216"/>
        <dbReference type="EC" id="2.7.1.148"/>
    </reaction>
</comment>
<dbReference type="HAMAP" id="MF_00061">
    <property type="entry name" value="IspE"/>
    <property type="match status" value="1"/>
</dbReference>
<sequence>MISFANAKINIGLHVTDKREDGYHSIETVFYPVKLYDVIEVFESENTKAKNFGIDLSSGDNLCLKAFELLRKDFDLPNLQINLLKSIPVGAGLGGGSSDASHVLKLINTEFSLDLSDEELEKYAEKLGADCPFFIKNKAVFADGIGSTFHPIDLDLSDYYIVIVYPEIHISTSEAYANVIPMTPVADLQRAIQLPIQEWKYHIVNDFELGLFQKYPKLENIKHALYEQGAIYASMTGSGSALYGIFDNELELNDLESFGKIFYPVAL</sequence>
<dbReference type="Pfam" id="PF08544">
    <property type="entry name" value="GHMP_kinases_C"/>
    <property type="match status" value="1"/>
</dbReference>
<name>A0A928V0X3_9SPHI</name>
<dbReference type="SUPFAM" id="SSF55060">
    <property type="entry name" value="GHMP Kinase, C-terminal domain"/>
    <property type="match status" value="1"/>
</dbReference>
<comment type="pathway">
    <text evidence="9">Isoprenoid biosynthesis; isopentenyl diphosphate biosynthesis via DXP pathway; isopentenyl diphosphate from 1-deoxy-D-xylulose 5-phosphate: step 3/6.</text>
</comment>
<dbReference type="Proteomes" id="UP000616201">
    <property type="component" value="Unassembled WGS sequence"/>
</dbReference>
<dbReference type="InterPro" id="IPR020568">
    <property type="entry name" value="Ribosomal_Su5_D2-typ_SF"/>
</dbReference>
<protein>
    <recommendedName>
        <fullName evidence="3 9">4-diphosphocytidyl-2-C-methyl-D-erythritol kinase</fullName>
        <shortName evidence="9">CMK</shortName>
        <ecNumber evidence="2 9">2.7.1.148</ecNumber>
    </recommendedName>
    <alternativeName>
        <fullName evidence="8 9">4-(cytidine-5'-diphospho)-2-C-methyl-D-erythritol kinase</fullName>
    </alternativeName>
</protein>
<dbReference type="NCBIfam" id="TIGR00154">
    <property type="entry name" value="ispE"/>
    <property type="match status" value="1"/>
</dbReference>
<comment type="similarity">
    <text evidence="1 9">Belongs to the GHMP kinase family. IspE subfamily.</text>
</comment>
<comment type="caution">
    <text evidence="12">The sequence shown here is derived from an EMBL/GenBank/DDBJ whole genome shotgun (WGS) entry which is preliminary data.</text>
</comment>
<keyword evidence="7 9" id="KW-0067">ATP-binding</keyword>